<comment type="caution">
    <text evidence="1">The sequence shown here is derived from an EMBL/GenBank/DDBJ whole genome shotgun (WGS) entry which is preliminary data.</text>
</comment>
<proteinExistence type="predicted"/>
<dbReference type="Proteomes" id="UP000276133">
    <property type="component" value="Unassembled WGS sequence"/>
</dbReference>
<reference evidence="1 2" key="1">
    <citation type="journal article" date="2018" name="Sci. Rep.">
        <title>Genomic signatures of local adaptation to the degree of environmental predictability in rotifers.</title>
        <authorList>
            <person name="Franch-Gras L."/>
            <person name="Hahn C."/>
            <person name="Garcia-Roger E.M."/>
            <person name="Carmona M.J."/>
            <person name="Serra M."/>
            <person name="Gomez A."/>
        </authorList>
    </citation>
    <scope>NUCLEOTIDE SEQUENCE [LARGE SCALE GENOMIC DNA]</scope>
    <source>
        <strain evidence="1">HYR1</strain>
    </source>
</reference>
<organism evidence="1 2">
    <name type="scientific">Brachionus plicatilis</name>
    <name type="common">Marine rotifer</name>
    <name type="synonym">Brachionus muelleri</name>
    <dbReference type="NCBI Taxonomy" id="10195"/>
    <lineage>
        <taxon>Eukaryota</taxon>
        <taxon>Metazoa</taxon>
        <taxon>Spiralia</taxon>
        <taxon>Gnathifera</taxon>
        <taxon>Rotifera</taxon>
        <taxon>Eurotatoria</taxon>
        <taxon>Monogononta</taxon>
        <taxon>Pseudotrocha</taxon>
        <taxon>Ploima</taxon>
        <taxon>Brachionidae</taxon>
        <taxon>Brachionus</taxon>
    </lineage>
</organism>
<keyword evidence="2" id="KW-1185">Reference proteome</keyword>
<gene>
    <name evidence="1" type="ORF">BpHYR1_022274</name>
</gene>
<sequence>MPNLWAKGLNFGVIVYNLRCNRVNFFNPFGLHIINRRVKGVIHKSRENWVTIFEVFEQNVYEIINKKKYGHLNS</sequence>
<evidence type="ECO:0000313" key="1">
    <source>
        <dbReference type="EMBL" id="RNA21952.1"/>
    </source>
</evidence>
<name>A0A3M7REB6_BRAPC</name>
<dbReference type="AlphaFoldDB" id="A0A3M7REB6"/>
<accession>A0A3M7REB6</accession>
<protein>
    <submittedName>
        <fullName evidence="1">Uncharacterized protein</fullName>
    </submittedName>
</protein>
<dbReference type="EMBL" id="REGN01003556">
    <property type="protein sequence ID" value="RNA21952.1"/>
    <property type="molecule type" value="Genomic_DNA"/>
</dbReference>
<evidence type="ECO:0000313" key="2">
    <source>
        <dbReference type="Proteomes" id="UP000276133"/>
    </source>
</evidence>